<evidence type="ECO:0000256" key="4">
    <source>
        <dbReference type="ARBA" id="ARBA00022989"/>
    </source>
</evidence>
<dbReference type="InterPro" id="IPR058533">
    <property type="entry name" value="Cation_efflux_TM"/>
</dbReference>
<dbReference type="GO" id="GO:0005886">
    <property type="term" value="C:plasma membrane"/>
    <property type="evidence" value="ECO:0007669"/>
    <property type="project" value="TreeGrafter"/>
</dbReference>
<dbReference type="AlphaFoldDB" id="A0A3P6CH03"/>
<dbReference type="InterPro" id="IPR027469">
    <property type="entry name" value="Cation_efflux_TMD_sf"/>
</dbReference>
<dbReference type="NCBIfam" id="TIGR01297">
    <property type="entry name" value="CDF"/>
    <property type="match status" value="1"/>
</dbReference>
<keyword evidence="3" id="KW-0862">Zinc</keyword>
<keyword evidence="3" id="KW-0813">Transport</keyword>
<dbReference type="SUPFAM" id="SSF161111">
    <property type="entry name" value="Cation efflux protein transmembrane domain-like"/>
    <property type="match status" value="1"/>
</dbReference>
<keyword evidence="4 7" id="KW-1133">Transmembrane helix</keyword>
<evidence type="ECO:0000256" key="6">
    <source>
        <dbReference type="SAM" id="MobiDB-lite"/>
    </source>
</evidence>
<dbReference type="PANTHER" id="PTHR11562">
    <property type="entry name" value="CATION EFFLUX PROTEIN/ ZINC TRANSPORTER"/>
    <property type="match status" value="1"/>
</dbReference>
<dbReference type="EMBL" id="LR031873">
    <property type="protein sequence ID" value="VDD07772.1"/>
    <property type="molecule type" value="Genomic_DNA"/>
</dbReference>
<keyword evidence="3" id="KW-0406">Ion transport</keyword>
<feature type="region of interest" description="Disordered" evidence="6">
    <location>
        <begin position="1"/>
        <end position="23"/>
    </location>
</feature>
<dbReference type="GO" id="GO:0005385">
    <property type="term" value="F:zinc ion transmembrane transporter activity"/>
    <property type="evidence" value="ECO:0007669"/>
    <property type="project" value="TreeGrafter"/>
</dbReference>
<comment type="subcellular location">
    <subcellularLocation>
        <location evidence="1">Membrane</location>
        <topology evidence="1">Multi-pass membrane protein</topology>
    </subcellularLocation>
</comment>
<evidence type="ECO:0000256" key="3">
    <source>
        <dbReference type="ARBA" id="ARBA00022906"/>
    </source>
</evidence>
<sequence>MELEHIRISKPDHEDEKTESPSRTEEVILLSCAFARRALPFRVERTRRIDQKTKKRHPSLPDNLFLAVMTDAAHLLSDVAGLGVSLLAIKVSSWEANPRNSSGFKRLKVLAAFLSVQLLKENINIQGAYLHAMADMIQSLGVLIGGGIIWVKPKWVLVDLICTLVFSAFPLAATLPMLKNIFWILMERAPREMDIEKVERRLKRIKGVKIVHGLHVWEITVEGELYCLAMSCPNPVLVLKRSFLMLEISVGKPVGFIM</sequence>
<evidence type="ECO:0000259" key="8">
    <source>
        <dbReference type="Pfam" id="PF01545"/>
    </source>
</evidence>
<dbReference type="InterPro" id="IPR002524">
    <property type="entry name" value="Cation_efflux"/>
</dbReference>
<keyword evidence="5 7" id="KW-0472">Membrane</keyword>
<feature type="transmembrane region" description="Helical" evidence="7">
    <location>
        <begin position="156"/>
        <end position="178"/>
    </location>
</feature>
<reference evidence="9" key="1">
    <citation type="submission" date="2018-11" db="EMBL/GenBank/DDBJ databases">
        <authorList>
            <consortium name="Genoscope - CEA"/>
            <person name="William W."/>
        </authorList>
    </citation>
    <scope>NUCLEOTIDE SEQUENCE</scope>
</reference>
<accession>A0A3P6CH03</accession>
<keyword evidence="3" id="KW-0864">Zinc transport</keyword>
<name>A0A3P6CH03_BRAOL</name>
<evidence type="ECO:0000256" key="7">
    <source>
        <dbReference type="SAM" id="Phobius"/>
    </source>
</evidence>
<evidence type="ECO:0000256" key="2">
    <source>
        <dbReference type="ARBA" id="ARBA00022692"/>
    </source>
</evidence>
<dbReference type="InterPro" id="IPR050681">
    <property type="entry name" value="CDF/SLC30A"/>
</dbReference>
<proteinExistence type="predicted"/>
<keyword evidence="2 7" id="KW-0812">Transmembrane</keyword>
<gene>
    <name evidence="9" type="ORF">BOLC4T23677H</name>
</gene>
<evidence type="ECO:0000313" key="9">
    <source>
        <dbReference type="EMBL" id="VDD07772.1"/>
    </source>
</evidence>
<evidence type="ECO:0000256" key="5">
    <source>
        <dbReference type="ARBA" id="ARBA00023136"/>
    </source>
</evidence>
<organism evidence="9">
    <name type="scientific">Brassica oleracea</name>
    <name type="common">Wild cabbage</name>
    <dbReference type="NCBI Taxonomy" id="3712"/>
    <lineage>
        <taxon>Eukaryota</taxon>
        <taxon>Viridiplantae</taxon>
        <taxon>Streptophyta</taxon>
        <taxon>Embryophyta</taxon>
        <taxon>Tracheophyta</taxon>
        <taxon>Spermatophyta</taxon>
        <taxon>Magnoliopsida</taxon>
        <taxon>eudicotyledons</taxon>
        <taxon>Gunneridae</taxon>
        <taxon>Pentapetalae</taxon>
        <taxon>rosids</taxon>
        <taxon>malvids</taxon>
        <taxon>Brassicales</taxon>
        <taxon>Brassicaceae</taxon>
        <taxon>Brassiceae</taxon>
        <taxon>Brassica</taxon>
    </lineage>
</organism>
<feature type="domain" description="Cation efflux protein transmembrane" evidence="8">
    <location>
        <begin position="66"/>
        <end position="116"/>
    </location>
</feature>
<feature type="transmembrane region" description="Helical" evidence="7">
    <location>
        <begin position="128"/>
        <end position="150"/>
    </location>
</feature>
<dbReference type="PANTHER" id="PTHR11562:SF101">
    <property type="entry name" value="METAL TOLERANCE PROTEIN B"/>
    <property type="match status" value="1"/>
</dbReference>
<dbReference type="Pfam" id="PF01545">
    <property type="entry name" value="Cation_efflux"/>
    <property type="match status" value="2"/>
</dbReference>
<protein>
    <recommendedName>
        <fullName evidence="8">Cation efflux protein transmembrane domain-containing protein</fullName>
    </recommendedName>
</protein>
<evidence type="ECO:0000256" key="1">
    <source>
        <dbReference type="ARBA" id="ARBA00004141"/>
    </source>
</evidence>
<dbReference type="Gene3D" id="1.20.1510.10">
    <property type="entry name" value="Cation efflux protein transmembrane domain"/>
    <property type="match status" value="2"/>
</dbReference>
<feature type="domain" description="Cation efflux protein transmembrane" evidence="8">
    <location>
        <begin position="121"/>
        <end position="186"/>
    </location>
</feature>